<dbReference type="CDD" id="cd09530">
    <property type="entry name" value="SAM_Samd14"/>
    <property type="match status" value="1"/>
</dbReference>
<feature type="compositionally biased region" description="Basic and acidic residues" evidence="1">
    <location>
        <begin position="305"/>
        <end position="321"/>
    </location>
</feature>
<dbReference type="CTD" id="161394"/>
<evidence type="ECO:0000259" key="2">
    <source>
        <dbReference type="PROSITE" id="PS50105"/>
    </source>
</evidence>
<dbReference type="Gene3D" id="1.10.150.50">
    <property type="entry name" value="Transcription Factor, Ets-1"/>
    <property type="match status" value="1"/>
</dbReference>
<dbReference type="Pfam" id="PF07647">
    <property type="entry name" value="SAM_2"/>
    <property type="match status" value="1"/>
</dbReference>
<feature type="compositionally biased region" description="Basic and acidic residues" evidence="1">
    <location>
        <begin position="424"/>
        <end position="461"/>
    </location>
</feature>
<dbReference type="InterPro" id="IPR013761">
    <property type="entry name" value="SAM/pointed_sf"/>
</dbReference>
<feature type="compositionally biased region" description="Basic and acidic residues" evidence="1">
    <location>
        <begin position="125"/>
        <end position="144"/>
    </location>
</feature>
<feature type="compositionally biased region" description="Acidic residues" evidence="1">
    <location>
        <begin position="1"/>
        <end position="14"/>
    </location>
</feature>
<feature type="region of interest" description="Disordered" evidence="1">
    <location>
        <begin position="178"/>
        <end position="493"/>
    </location>
</feature>
<evidence type="ECO:0000313" key="4">
    <source>
        <dbReference type="RefSeq" id="XP_004837187.1"/>
    </source>
</evidence>
<feature type="region of interest" description="Disordered" evidence="1">
    <location>
        <begin position="125"/>
        <end position="146"/>
    </location>
</feature>
<feature type="compositionally biased region" description="Basic and acidic residues" evidence="1">
    <location>
        <begin position="343"/>
        <end position="363"/>
    </location>
</feature>
<feature type="compositionally biased region" description="Basic and acidic residues" evidence="1">
    <location>
        <begin position="61"/>
        <end position="76"/>
    </location>
</feature>
<sequence length="723" mass="83398">MSEVSEDYYSDPDENEKPEPKIPEMPGLRKLYEDAEPYTIAEAGAELPSETDQEPQPLVTGEKDFKEEKPDNEKNVQLEPNWAPKEEIPKEAQIDLFIQAEPGIPQVLKSETLGEKGGKFYKDLKVPVDEMGKEPDLEPPEEAKPGMTEWATEIDIQLPGGTKYEVLWATASETRLELLEGTEQEVPEESLREECEETDLEPPEQTEPDFASEKSRKSIEEVDLQLPKMTKPEIPEETQNESTDKKKTKPPKQINLEFPDQKPKISSEKTHLQPPEETKPEVPEEMKRKSIEEIGREPSAQTKPEFPDWKTRKSTEEKVPEPLESEYHEEESTKPVVQTSLEPSEKTTSEVPKETKRSDEEKIPGTPKETGLVQLQEIKPDVEEETQRESIEEKAPEPLEDTKPTDQKEKQRKSNEKIGLALPEKFESEETLRNSAEEKGLEPPEQAKLEFPEVEPRKPTKETGQVPPQMIKPVLEKRKTESTEEKNLELPYEAKSRETRIEFSEENRPESVKETDKIRNNYTVGFHRGSKIDLVSVHYENSQKISKLFQLDDFSEYSNSHFSESQMELKESFNEKKVVDLSQELEELVPKDEESRPQKRMEPQFEFLKWSPEEVAEWISHLGFPQYKESFTTNFISGNKLIHVNCSNLPQMGITDFEHMKVISRHTRELLGIEEPLFRHTIRLPYRDNVGLFLEQKSHTRVKCDSLTFSEFVKAAGLQDYAP</sequence>
<dbReference type="KEGG" id="hgl:101705583"/>
<feature type="compositionally biased region" description="Basic and acidic residues" evidence="1">
    <location>
        <begin position="378"/>
        <end position="416"/>
    </location>
</feature>
<feature type="compositionally biased region" description="Basic and acidic residues" evidence="1">
    <location>
        <begin position="259"/>
        <end position="296"/>
    </location>
</feature>
<dbReference type="GeneID" id="101705583"/>
<feature type="compositionally biased region" description="Basic and acidic residues" evidence="1">
    <location>
        <begin position="474"/>
        <end position="493"/>
    </location>
</feature>
<organism evidence="3 4">
    <name type="scientific">Heterocephalus glaber</name>
    <name type="common">Naked mole rat</name>
    <dbReference type="NCBI Taxonomy" id="10181"/>
    <lineage>
        <taxon>Eukaryota</taxon>
        <taxon>Metazoa</taxon>
        <taxon>Chordata</taxon>
        <taxon>Craniata</taxon>
        <taxon>Vertebrata</taxon>
        <taxon>Euteleostomi</taxon>
        <taxon>Mammalia</taxon>
        <taxon>Eutheria</taxon>
        <taxon>Euarchontoglires</taxon>
        <taxon>Glires</taxon>
        <taxon>Rodentia</taxon>
        <taxon>Hystricomorpha</taxon>
        <taxon>Bathyergidae</taxon>
        <taxon>Heterocephalus</taxon>
    </lineage>
</organism>
<proteinExistence type="predicted"/>
<feature type="compositionally biased region" description="Acidic residues" evidence="1">
    <location>
        <begin position="194"/>
        <end position="207"/>
    </location>
</feature>
<name>A0AAX6NUI1_HETGA</name>
<gene>
    <name evidence="4" type="primary">Samd15</name>
</gene>
<dbReference type="AlphaFoldDB" id="A0AAX6NUI1"/>
<reference evidence="4" key="1">
    <citation type="submission" date="2025-08" db="UniProtKB">
        <authorList>
            <consortium name="RefSeq"/>
        </authorList>
    </citation>
    <scope>IDENTIFICATION</scope>
</reference>
<evidence type="ECO:0000256" key="1">
    <source>
        <dbReference type="SAM" id="MobiDB-lite"/>
    </source>
</evidence>
<feature type="compositionally biased region" description="Basic and acidic residues" evidence="1">
    <location>
        <begin position="211"/>
        <end position="220"/>
    </location>
</feature>
<protein>
    <submittedName>
        <fullName evidence="4">Sterile alpha motif domain-containing protein 15 isoform X1</fullName>
    </submittedName>
</protein>
<dbReference type="PANTHER" id="PTHR46829">
    <property type="entry name" value="STERILE ALPHA MOTIF DOMAIN-CONTAINING PROTEIN 15"/>
    <property type="match status" value="1"/>
</dbReference>
<accession>A0AAX6NUI1</accession>
<dbReference type="RefSeq" id="XP_004837187.1">
    <property type="nucleotide sequence ID" value="XM_004837130.3"/>
</dbReference>
<evidence type="ECO:0000313" key="3">
    <source>
        <dbReference type="Proteomes" id="UP000694906"/>
    </source>
</evidence>
<feature type="region of interest" description="Disordered" evidence="1">
    <location>
        <begin position="1"/>
        <end position="84"/>
    </location>
</feature>
<dbReference type="Proteomes" id="UP000694906">
    <property type="component" value="Unplaced"/>
</dbReference>
<dbReference type="SMART" id="SM00454">
    <property type="entry name" value="SAM"/>
    <property type="match status" value="1"/>
</dbReference>
<dbReference type="SUPFAM" id="SSF47769">
    <property type="entry name" value="SAM/Pointed domain"/>
    <property type="match status" value="1"/>
</dbReference>
<keyword evidence="3" id="KW-1185">Reference proteome</keyword>
<dbReference type="PROSITE" id="PS50105">
    <property type="entry name" value="SAM_DOMAIN"/>
    <property type="match status" value="1"/>
</dbReference>
<feature type="domain" description="SAM" evidence="2">
    <location>
        <begin position="610"/>
        <end position="673"/>
    </location>
</feature>
<dbReference type="InterPro" id="IPR001660">
    <property type="entry name" value="SAM"/>
</dbReference>
<dbReference type="PANTHER" id="PTHR46829:SF1">
    <property type="entry name" value="STERILE ALPHA MOTIF DOMAIN-CONTAINING PROTEIN 15"/>
    <property type="match status" value="1"/>
</dbReference>